<dbReference type="Proteomes" id="UP000192343">
    <property type="component" value="Unassembled WGS sequence"/>
</dbReference>
<evidence type="ECO:0000256" key="5">
    <source>
        <dbReference type="ARBA" id="ARBA00022801"/>
    </source>
</evidence>
<evidence type="ECO:0000256" key="1">
    <source>
        <dbReference type="ARBA" id="ARBA00000677"/>
    </source>
</evidence>
<dbReference type="STRING" id="1963862.B4O97_00420"/>
<dbReference type="PRINTS" id="PR00727">
    <property type="entry name" value="LEADERPTASE"/>
</dbReference>
<comment type="subcellular location">
    <subcellularLocation>
        <location evidence="7">Membrane</location>
        <topology evidence="7">Single-pass type II membrane protein</topology>
    </subcellularLocation>
</comment>
<dbReference type="OrthoDB" id="9802919at2"/>
<reference evidence="9 10" key="1">
    <citation type="submission" date="2017-03" db="EMBL/GenBank/DDBJ databases">
        <title>Draft Genome sequence of Marispirochaeta sp. strain JC444.</title>
        <authorList>
            <person name="Shivani Y."/>
            <person name="Subhash Y."/>
            <person name="Sasikala C."/>
            <person name="Ramana C."/>
        </authorList>
    </citation>
    <scope>NUCLEOTIDE SEQUENCE [LARGE SCALE GENOMIC DNA]</scope>
    <source>
        <strain evidence="9 10">JC444</strain>
    </source>
</reference>
<feature type="active site" evidence="6">
    <location>
        <position position="291"/>
    </location>
</feature>
<dbReference type="EC" id="3.4.21.89" evidence="3 7"/>
<keyword evidence="7" id="KW-0472">Membrane</keyword>
<evidence type="ECO:0000313" key="9">
    <source>
        <dbReference type="EMBL" id="ORC38255.1"/>
    </source>
</evidence>
<dbReference type="AlphaFoldDB" id="A0A1Y1S3L3"/>
<dbReference type="PANTHER" id="PTHR43390:SF1">
    <property type="entry name" value="CHLOROPLAST PROCESSING PEPTIDASE"/>
    <property type="match status" value="1"/>
</dbReference>
<evidence type="ECO:0000259" key="8">
    <source>
        <dbReference type="Pfam" id="PF10502"/>
    </source>
</evidence>
<evidence type="ECO:0000256" key="4">
    <source>
        <dbReference type="ARBA" id="ARBA00019232"/>
    </source>
</evidence>
<comment type="caution">
    <text evidence="9">The sequence shown here is derived from an EMBL/GenBank/DDBJ whole genome shotgun (WGS) entry which is preliminary data.</text>
</comment>
<dbReference type="EMBL" id="MWQY01000001">
    <property type="protein sequence ID" value="ORC38255.1"/>
    <property type="molecule type" value="Genomic_DNA"/>
</dbReference>
<organism evidence="9 10">
    <name type="scientific">Marispirochaeta aestuarii</name>
    <dbReference type="NCBI Taxonomy" id="1963862"/>
    <lineage>
        <taxon>Bacteria</taxon>
        <taxon>Pseudomonadati</taxon>
        <taxon>Spirochaetota</taxon>
        <taxon>Spirochaetia</taxon>
        <taxon>Spirochaetales</taxon>
        <taxon>Spirochaetaceae</taxon>
        <taxon>Marispirochaeta</taxon>
    </lineage>
</organism>
<feature type="transmembrane region" description="Helical" evidence="7">
    <location>
        <begin position="118"/>
        <end position="137"/>
    </location>
</feature>
<dbReference type="PANTHER" id="PTHR43390">
    <property type="entry name" value="SIGNAL PEPTIDASE I"/>
    <property type="match status" value="1"/>
</dbReference>
<comment type="caution">
    <text evidence="7">Lacks conserved residue(s) required for the propagation of feature annotation.</text>
</comment>
<evidence type="ECO:0000313" key="10">
    <source>
        <dbReference type="Proteomes" id="UP000192343"/>
    </source>
</evidence>
<dbReference type="CDD" id="cd06530">
    <property type="entry name" value="S26_SPase_I"/>
    <property type="match status" value="1"/>
</dbReference>
<evidence type="ECO:0000256" key="6">
    <source>
        <dbReference type="PIRSR" id="PIRSR600223-1"/>
    </source>
</evidence>
<dbReference type="InterPro" id="IPR019757">
    <property type="entry name" value="Pept_S26A_signal_pept_1_Lys-AS"/>
</dbReference>
<dbReference type="RefSeq" id="WP_083047204.1">
    <property type="nucleotide sequence ID" value="NZ_MWQY01000001.1"/>
</dbReference>
<comment type="similarity">
    <text evidence="2 7">Belongs to the peptidase S26 family.</text>
</comment>
<comment type="catalytic activity">
    <reaction evidence="1 7">
        <text>Cleavage of hydrophobic, N-terminal signal or leader sequences from secreted and periplasmic proteins.</text>
        <dbReference type="EC" id="3.4.21.89"/>
    </reaction>
</comment>
<feature type="transmembrane region" description="Helical" evidence="7">
    <location>
        <begin position="173"/>
        <end position="195"/>
    </location>
</feature>
<dbReference type="GO" id="GO:0009003">
    <property type="term" value="F:signal peptidase activity"/>
    <property type="evidence" value="ECO:0007669"/>
    <property type="project" value="UniProtKB-EC"/>
</dbReference>
<dbReference type="GO" id="GO:0004252">
    <property type="term" value="F:serine-type endopeptidase activity"/>
    <property type="evidence" value="ECO:0007669"/>
    <property type="project" value="InterPro"/>
</dbReference>
<feature type="transmembrane region" description="Helical" evidence="7">
    <location>
        <begin position="81"/>
        <end position="98"/>
    </location>
</feature>
<evidence type="ECO:0000256" key="2">
    <source>
        <dbReference type="ARBA" id="ARBA00009370"/>
    </source>
</evidence>
<dbReference type="GO" id="GO:0016020">
    <property type="term" value="C:membrane"/>
    <property type="evidence" value="ECO:0007669"/>
    <property type="project" value="UniProtKB-SubCell"/>
</dbReference>
<keyword evidence="7" id="KW-0812">Transmembrane</keyword>
<keyword evidence="7" id="KW-0645">Protease</keyword>
<dbReference type="NCBIfam" id="TIGR02227">
    <property type="entry name" value="sigpep_I_bact"/>
    <property type="match status" value="1"/>
</dbReference>
<evidence type="ECO:0000256" key="3">
    <source>
        <dbReference type="ARBA" id="ARBA00013208"/>
    </source>
</evidence>
<keyword evidence="10" id="KW-1185">Reference proteome</keyword>
<dbReference type="PROSITE" id="PS00760">
    <property type="entry name" value="SPASE_I_2"/>
    <property type="match status" value="1"/>
</dbReference>
<dbReference type="InterPro" id="IPR000223">
    <property type="entry name" value="Pept_S26A_signal_pept_1"/>
</dbReference>
<feature type="transmembrane region" description="Helical" evidence="7">
    <location>
        <begin position="20"/>
        <end position="40"/>
    </location>
</feature>
<feature type="domain" description="Peptidase S26" evidence="8">
    <location>
        <begin position="174"/>
        <end position="327"/>
    </location>
</feature>
<feature type="active site" evidence="6">
    <location>
        <position position="204"/>
    </location>
</feature>
<keyword evidence="7" id="KW-1133">Transmembrane helix</keyword>
<dbReference type="InterPro" id="IPR019533">
    <property type="entry name" value="Peptidase_S26"/>
</dbReference>
<feature type="domain" description="Peptidase S26" evidence="8">
    <location>
        <begin position="529"/>
        <end position="608"/>
    </location>
</feature>
<dbReference type="InterPro" id="IPR036286">
    <property type="entry name" value="LexA/Signal_pep-like_sf"/>
</dbReference>
<protein>
    <recommendedName>
        <fullName evidence="4 7">Signal peptidase I</fullName>
        <ecNumber evidence="3 7">3.4.21.89</ecNumber>
    </recommendedName>
</protein>
<gene>
    <name evidence="9" type="ORF">B4O97_00420</name>
</gene>
<dbReference type="GO" id="GO:0006465">
    <property type="term" value="P:signal peptide processing"/>
    <property type="evidence" value="ECO:0007669"/>
    <property type="project" value="InterPro"/>
</dbReference>
<evidence type="ECO:0000256" key="7">
    <source>
        <dbReference type="RuleBase" id="RU362042"/>
    </source>
</evidence>
<dbReference type="SUPFAM" id="SSF51306">
    <property type="entry name" value="LexA/Signal peptidase"/>
    <property type="match status" value="2"/>
</dbReference>
<dbReference type="Pfam" id="PF10502">
    <property type="entry name" value="Peptidase_S26"/>
    <property type="match status" value="2"/>
</dbReference>
<feature type="transmembrane region" description="Helical" evidence="7">
    <location>
        <begin position="46"/>
        <end position="69"/>
    </location>
</feature>
<sequence>MKTKITTLIQGQRNNPSWYLPALLLIIWTLDSLFSIFFTGFRSVDWALLTSLAIKLLILSLNSFFLYRLFLKEDSRWYKKAKTYAGYFIVFVYVFYNLPRMSWEMSGLINDTVYTRLWIASFVSTLLPTLFYLSLWYPPFQKAWGVYISKAEQKELRRQQKEKRIKRPLKTAIWENVDAVLQSIIIVIILQHFIFQLYVIPTESMVPTYLIKDRTLVTKFQSGPAIPLTKWRLPVLSKPERGDIVVFQSPEYTHKTLARRVFQQFIYYITLTMVDIDRDDNGMPRKRFIVKRLVGEPGEKLMMIDDTLYVKRQGTDFVPLEEDKTYSHVDLYAQPERIREKIEYMPLDASTRQMLDYWDAYKSNADIRGLSLELEQLWDSLRRDLESFNPSDVEYLENNLIGQMLQRGNNPEDLLEEIHIRLESIGLKAFQYADSYRYDILLLLDALTGDGSDLEDYVQGGIDSANSSTENEFKESSKKLNLIFKVQQVRRLQLFADFVQERATPAEISSSVDFASAQQDAEELFRYLTEFYDNRNFPPIPEERDAYIPRGSYFLMGDNRYNSLDFRHSHTGRSLSSLDKDDRVSIMYFSLLDPYLLESKNILGKAVATFWPPGRIGLTR</sequence>
<proteinExistence type="inferred from homology"/>
<accession>A0A1Y1S3L3</accession>
<dbReference type="Gene3D" id="2.10.109.10">
    <property type="entry name" value="Umud Fragment, subunit A"/>
    <property type="match status" value="2"/>
</dbReference>
<name>A0A1Y1S3L3_9SPIO</name>
<keyword evidence="5 7" id="KW-0378">Hydrolase</keyword>